<name>A0A5S5BNZ5_9BACL</name>
<gene>
    <name evidence="2" type="ORF">BCM02_11851</name>
</gene>
<accession>A0A5S5BNZ5</accession>
<comment type="caution">
    <text evidence="2">The sequence shown here is derived from an EMBL/GenBank/DDBJ whole genome shotgun (WGS) entry which is preliminary data.</text>
</comment>
<reference evidence="2 3" key="1">
    <citation type="submission" date="2019-07" db="EMBL/GenBank/DDBJ databases">
        <title>Genomic Encyclopedia of Type Strains, Phase III (KMG-III): the genomes of soil and plant-associated and newly described type strains.</title>
        <authorList>
            <person name="Whitman W."/>
        </authorList>
    </citation>
    <scope>NUCLEOTIDE SEQUENCE [LARGE SCALE GENOMIC DNA]</scope>
    <source>
        <strain evidence="2 3">BL24</strain>
    </source>
</reference>
<keyword evidence="3" id="KW-1185">Reference proteome</keyword>
<feature type="chain" id="PRO_5024290538" evidence="1">
    <location>
        <begin position="25"/>
        <end position="218"/>
    </location>
</feature>
<evidence type="ECO:0000256" key="1">
    <source>
        <dbReference type="SAM" id="SignalP"/>
    </source>
</evidence>
<evidence type="ECO:0000313" key="3">
    <source>
        <dbReference type="Proteomes" id="UP000323257"/>
    </source>
</evidence>
<organism evidence="2 3">
    <name type="scientific">Paenibacillus methanolicus</name>
    <dbReference type="NCBI Taxonomy" id="582686"/>
    <lineage>
        <taxon>Bacteria</taxon>
        <taxon>Bacillati</taxon>
        <taxon>Bacillota</taxon>
        <taxon>Bacilli</taxon>
        <taxon>Bacillales</taxon>
        <taxon>Paenibacillaceae</taxon>
        <taxon>Paenibacillus</taxon>
    </lineage>
</organism>
<evidence type="ECO:0000313" key="2">
    <source>
        <dbReference type="EMBL" id="TYP68654.1"/>
    </source>
</evidence>
<dbReference type="AlphaFoldDB" id="A0A5S5BNZ5"/>
<proteinExistence type="predicted"/>
<protein>
    <submittedName>
        <fullName evidence="2">Uncharacterized protein</fullName>
    </submittedName>
</protein>
<dbReference type="EMBL" id="VNHS01000018">
    <property type="protein sequence ID" value="TYP68654.1"/>
    <property type="molecule type" value="Genomic_DNA"/>
</dbReference>
<dbReference type="Proteomes" id="UP000323257">
    <property type="component" value="Unassembled WGS sequence"/>
</dbReference>
<dbReference type="OrthoDB" id="2678900at2"/>
<sequence length="218" mass="23320">MKKGTTMLTALLLASAIALPAASAATEPAPAAAPAKTVATKLLTDGAFAALQVGNKVSVHDEKGQLFQTNGKFHNGTLKDLIVVEYGPMPVPMVVVQNKGELLVFSDLWPEFAKGKENNNFEEYFCGRILTKAANKYVTRTGHHFAQQVGGKVEVYTANDFGDLKKGHHKSFEVTGKLRGLLLFDCCPYAVIENADGTVGIYHAAENGPAQITTVNLS</sequence>
<feature type="signal peptide" evidence="1">
    <location>
        <begin position="1"/>
        <end position="24"/>
    </location>
</feature>
<keyword evidence="1" id="KW-0732">Signal</keyword>
<dbReference type="RefSeq" id="WP_148933362.1">
    <property type="nucleotide sequence ID" value="NZ_VNHS01000018.1"/>
</dbReference>